<name>A0AAD8I234_9APIA</name>
<dbReference type="Proteomes" id="UP001237642">
    <property type="component" value="Unassembled WGS sequence"/>
</dbReference>
<dbReference type="InterPro" id="IPR013792">
    <property type="entry name" value="RNA3'P_cycl/enolpyr_Trfase_a/b"/>
</dbReference>
<keyword evidence="5" id="KW-1185">Reference proteome</keyword>
<dbReference type="SUPFAM" id="SSF55205">
    <property type="entry name" value="EPT/RTPC-like"/>
    <property type="match status" value="1"/>
</dbReference>
<feature type="transmembrane region" description="Helical" evidence="2">
    <location>
        <begin position="206"/>
        <end position="224"/>
    </location>
</feature>
<dbReference type="Gene3D" id="3.65.10.10">
    <property type="entry name" value="Enolpyruvate transferase domain"/>
    <property type="match status" value="1"/>
</dbReference>
<dbReference type="Pfam" id="PF00275">
    <property type="entry name" value="EPSP_synthase"/>
    <property type="match status" value="1"/>
</dbReference>
<reference evidence="4" key="2">
    <citation type="submission" date="2023-05" db="EMBL/GenBank/DDBJ databases">
        <authorList>
            <person name="Schelkunov M.I."/>
        </authorList>
    </citation>
    <scope>NUCLEOTIDE SEQUENCE</scope>
    <source>
        <strain evidence="4">Hsosn_3</strain>
        <tissue evidence="4">Leaf</tissue>
    </source>
</reference>
<keyword evidence="2" id="KW-0812">Transmembrane</keyword>
<accession>A0AAD8I234</accession>
<sequence length="303" mass="33986">MHNLMKSASVHPQVKLSGSVSSQYLTALLMAAPLAVGDIEIEIIDKLISVPYVEMTLKLMERFGVAVEHTGNWDRFFIKGGQKYKSPGSAYVEGCGTSSLQKFMEAYSSTAKFLVAISVVKLPNPKGTEEEQLAAEKGRILVACCLMAHAIFWERSLDRVTEVEAVGEDASLLDCLKKTWERFFPYYPNPQNPDEKLFYKKSVKHFRTPLMLVMPFVLAIIYFRKSYSSPTDVHARIDAYILMVVTYAATLLTKLVEILTADAARPIPCPPSPIVCMKHILMMLLLNKLLLLIYLGTSFLMFS</sequence>
<feature type="domain" description="Enolpyruvate transferase" evidence="3">
    <location>
        <begin position="13"/>
        <end position="94"/>
    </location>
</feature>
<feature type="transmembrane region" description="Helical" evidence="2">
    <location>
        <begin position="280"/>
        <end position="302"/>
    </location>
</feature>
<keyword evidence="2" id="KW-1133">Transmembrane helix</keyword>
<evidence type="ECO:0000256" key="1">
    <source>
        <dbReference type="ARBA" id="ARBA00022679"/>
    </source>
</evidence>
<evidence type="ECO:0000259" key="3">
    <source>
        <dbReference type="Pfam" id="PF00275"/>
    </source>
</evidence>
<feature type="transmembrane region" description="Helical" evidence="2">
    <location>
        <begin position="239"/>
        <end position="259"/>
    </location>
</feature>
<dbReference type="InterPro" id="IPR001986">
    <property type="entry name" value="Enolpyruvate_Tfrase_dom"/>
</dbReference>
<reference evidence="4" key="1">
    <citation type="submission" date="2023-02" db="EMBL/GenBank/DDBJ databases">
        <title>Genome of toxic invasive species Heracleum sosnowskyi carries increased number of genes despite the absence of recent whole-genome duplications.</title>
        <authorList>
            <person name="Schelkunov M."/>
            <person name="Shtratnikova V."/>
            <person name="Makarenko M."/>
            <person name="Klepikova A."/>
            <person name="Omelchenko D."/>
            <person name="Novikova G."/>
            <person name="Obukhova E."/>
            <person name="Bogdanov V."/>
            <person name="Penin A."/>
            <person name="Logacheva M."/>
        </authorList>
    </citation>
    <scope>NUCLEOTIDE SEQUENCE</scope>
    <source>
        <strain evidence="4">Hsosn_3</strain>
        <tissue evidence="4">Leaf</tissue>
    </source>
</reference>
<keyword evidence="1" id="KW-0808">Transferase</keyword>
<keyword evidence="2" id="KW-0472">Membrane</keyword>
<dbReference type="InterPro" id="IPR036968">
    <property type="entry name" value="Enolpyruvate_Tfrase_sf"/>
</dbReference>
<dbReference type="AlphaFoldDB" id="A0AAD8I234"/>
<proteinExistence type="predicted"/>
<gene>
    <name evidence="4" type="ORF">POM88_033232</name>
</gene>
<evidence type="ECO:0000256" key="2">
    <source>
        <dbReference type="SAM" id="Phobius"/>
    </source>
</evidence>
<comment type="caution">
    <text evidence="4">The sequence shown here is derived from an EMBL/GenBank/DDBJ whole genome shotgun (WGS) entry which is preliminary data.</text>
</comment>
<dbReference type="PANTHER" id="PTHR21090:SF5">
    <property type="entry name" value="PENTAFUNCTIONAL AROM POLYPEPTIDE"/>
    <property type="match status" value="1"/>
</dbReference>
<organism evidence="4 5">
    <name type="scientific">Heracleum sosnowskyi</name>
    <dbReference type="NCBI Taxonomy" id="360622"/>
    <lineage>
        <taxon>Eukaryota</taxon>
        <taxon>Viridiplantae</taxon>
        <taxon>Streptophyta</taxon>
        <taxon>Embryophyta</taxon>
        <taxon>Tracheophyta</taxon>
        <taxon>Spermatophyta</taxon>
        <taxon>Magnoliopsida</taxon>
        <taxon>eudicotyledons</taxon>
        <taxon>Gunneridae</taxon>
        <taxon>Pentapetalae</taxon>
        <taxon>asterids</taxon>
        <taxon>campanulids</taxon>
        <taxon>Apiales</taxon>
        <taxon>Apiaceae</taxon>
        <taxon>Apioideae</taxon>
        <taxon>apioid superclade</taxon>
        <taxon>Tordylieae</taxon>
        <taxon>Tordyliinae</taxon>
        <taxon>Heracleum</taxon>
    </lineage>
</organism>
<protein>
    <recommendedName>
        <fullName evidence="3">Enolpyruvate transferase domain-containing protein</fullName>
    </recommendedName>
</protein>
<dbReference type="PANTHER" id="PTHR21090">
    <property type="entry name" value="AROM/DEHYDROQUINATE SYNTHASE"/>
    <property type="match status" value="1"/>
</dbReference>
<evidence type="ECO:0000313" key="5">
    <source>
        <dbReference type="Proteomes" id="UP001237642"/>
    </source>
</evidence>
<dbReference type="EMBL" id="JAUIZM010000007">
    <property type="protein sequence ID" value="KAK1377039.1"/>
    <property type="molecule type" value="Genomic_DNA"/>
</dbReference>
<dbReference type="GO" id="GO:0009423">
    <property type="term" value="P:chorismate biosynthetic process"/>
    <property type="evidence" value="ECO:0007669"/>
    <property type="project" value="TreeGrafter"/>
</dbReference>
<evidence type="ECO:0000313" key="4">
    <source>
        <dbReference type="EMBL" id="KAK1377039.1"/>
    </source>
</evidence>
<dbReference type="GO" id="GO:0003866">
    <property type="term" value="F:3-phosphoshikimate 1-carboxyvinyltransferase activity"/>
    <property type="evidence" value="ECO:0007669"/>
    <property type="project" value="TreeGrafter"/>
</dbReference>